<dbReference type="GO" id="GO:0032259">
    <property type="term" value="P:methylation"/>
    <property type="evidence" value="ECO:0007669"/>
    <property type="project" value="UniProtKB-KW"/>
</dbReference>
<feature type="binding site" evidence="7">
    <location>
        <position position="182"/>
    </location>
    <ligand>
        <name>S-adenosyl-L-methionine</name>
        <dbReference type="ChEBI" id="CHEBI:59789"/>
    </ligand>
</feature>
<evidence type="ECO:0000256" key="5">
    <source>
        <dbReference type="ARBA" id="ARBA00022691"/>
    </source>
</evidence>
<dbReference type="Gene3D" id="1.10.1020.10">
    <property type="entry name" value="Adenine-specific Methyltransferase, Domain 2"/>
    <property type="match status" value="1"/>
</dbReference>
<evidence type="ECO:0000256" key="1">
    <source>
        <dbReference type="ARBA" id="ARBA00006594"/>
    </source>
</evidence>
<organism evidence="9 10">
    <name type="scientific">Candidatus Desulfovibrio intestinipullorum</name>
    <dbReference type="NCBI Taxonomy" id="2838536"/>
    <lineage>
        <taxon>Bacteria</taxon>
        <taxon>Pseudomonadati</taxon>
        <taxon>Thermodesulfobacteriota</taxon>
        <taxon>Desulfovibrionia</taxon>
        <taxon>Desulfovibrionales</taxon>
        <taxon>Desulfovibrionaceae</taxon>
        <taxon>Desulfovibrio</taxon>
    </lineage>
</organism>
<dbReference type="PANTHER" id="PTHR30481:SF3">
    <property type="entry name" value="DNA ADENINE METHYLASE"/>
    <property type="match status" value="1"/>
</dbReference>
<evidence type="ECO:0000256" key="3">
    <source>
        <dbReference type="ARBA" id="ARBA00022603"/>
    </source>
</evidence>
<evidence type="ECO:0000256" key="4">
    <source>
        <dbReference type="ARBA" id="ARBA00022679"/>
    </source>
</evidence>
<name>A0A9D1PVI1_9BACT</name>
<dbReference type="InterPro" id="IPR029063">
    <property type="entry name" value="SAM-dependent_MTases_sf"/>
</dbReference>
<dbReference type="InterPro" id="IPR012327">
    <property type="entry name" value="MeTrfase_D12"/>
</dbReference>
<feature type="binding site" evidence="7">
    <location>
        <position position="8"/>
    </location>
    <ligand>
        <name>S-adenosyl-L-methionine</name>
        <dbReference type="ChEBI" id="CHEBI:59789"/>
    </ligand>
</feature>
<comment type="similarity">
    <text evidence="1 8">Belongs to the N(4)/N(6)-methyltransferase family.</text>
</comment>
<dbReference type="InterPro" id="IPR023095">
    <property type="entry name" value="Ade_MeTrfase_dom_2"/>
</dbReference>
<dbReference type="Gene3D" id="3.40.50.150">
    <property type="entry name" value="Vaccinia Virus protein VP39"/>
    <property type="match status" value="1"/>
</dbReference>
<dbReference type="PANTHER" id="PTHR30481">
    <property type="entry name" value="DNA ADENINE METHYLASE"/>
    <property type="match status" value="1"/>
</dbReference>
<protein>
    <recommendedName>
        <fullName evidence="2 8">Site-specific DNA-methyltransferase (adenine-specific)</fullName>
        <ecNumber evidence="2 8">2.1.1.72</ecNumber>
    </recommendedName>
</protein>
<evidence type="ECO:0000313" key="10">
    <source>
        <dbReference type="Proteomes" id="UP000886752"/>
    </source>
</evidence>
<feature type="binding site" evidence="7">
    <location>
        <position position="12"/>
    </location>
    <ligand>
        <name>S-adenosyl-L-methionine</name>
        <dbReference type="ChEBI" id="CHEBI:59789"/>
    </ligand>
</feature>
<dbReference type="GO" id="GO:0006298">
    <property type="term" value="P:mismatch repair"/>
    <property type="evidence" value="ECO:0007669"/>
    <property type="project" value="TreeGrafter"/>
</dbReference>
<proteinExistence type="inferred from homology"/>
<dbReference type="PROSITE" id="PS00092">
    <property type="entry name" value="N6_MTASE"/>
    <property type="match status" value="1"/>
</dbReference>
<dbReference type="GO" id="GO:0043565">
    <property type="term" value="F:sequence-specific DNA binding"/>
    <property type="evidence" value="ECO:0007669"/>
    <property type="project" value="TreeGrafter"/>
</dbReference>
<gene>
    <name evidence="9" type="ORF">H9894_03880</name>
</gene>
<evidence type="ECO:0000313" key="9">
    <source>
        <dbReference type="EMBL" id="HIW00309.1"/>
    </source>
</evidence>
<dbReference type="PIRSF" id="PIRSF000398">
    <property type="entry name" value="M_m6A_EcoRV"/>
    <property type="match status" value="1"/>
</dbReference>
<dbReference type="Pfam" id="PF02086">
    <property type="entry name" value="MethyltransfD12"/>
    <property type="match status" value="1"/>
</dbReference>
<sequence>MIRPFLKWPGGKFRLLDRILPHCSAVPTRFVEVFAGSCAVFLNVPAREALINDVNADLIGLYACLQEEGEAFVRFMQGFFTQENNTRENYLYLRSAFNASRDRRVRAALFLYLNRHGYNGLVRYNSRGLFNVPFGRYKAPSFPTGALEDFLDKLAVTKTRFVCQDFRTVFAGLEPGDVVYCDPPYVPLSRTASFTTYSGTAFTAEDQEELALLAEKACTEQGATVIVSNHDTPHIRTLYQGARIISFDVQRFISCKERKRAPELLAVFRP</sequence>
<dbReference type="GO" id="GO:1904047">
    <property type="term" value="F:S-adenosyl-L-methionine binding"/>
    <property type="evidence" value="ECO:0007669"/>
    <property type="project" value="TreeGrafter"/>
</dbReference>
<dbReference type="EMBL" id="DXHV01000041">
    <property type="protein sequence ID" value="HIW00309.1"/>
    <property type="molecule type" value="Genomic_DNA"/>
</dbReference>
<dbReference type="GO" id="GO:0009307">
    <property type="term" value="P:DNA restriction-modification system"/>
    <property type="evidence" value="ECO:0007669"/>
    <property type="project" value="InterPro"/>
</dbReference>
<dbReference type="GO" id="GO:0009007">
    <property type="term" value="F:site-specific DNA-methyltransferase (adenine-specific) activity"/>
    <property type="evidence" value="ECO:0007669"/>
    <property type="project" value="UniProtKB-UniRule"/>
</dbReference>
<feature type="binding site" evidence="7">
    <location>
        <position position="53"/>
    </location>
    <ligand>
        <name>S-adenosyl-L-methionine</name>
        <dbReference type="ChEBI" id="CHEBI:59789"/>
    </ligand>
</feature>
<dbReference type="AlphaFoldDB" id="A0A9D1PVI1"/>
<dbReference type="Proteomes" id="UP000886752">
    <property type="component" value="Unassembled WGS sequence"/>
</dbReference>
<dbReference type="EC" id="2.1.1.72" evidence="2 8"/>
<keyword evidence="4 8" id="KW-0808">Transferase</keyword>
<dbReference type="InterPro" id="IPR012263">
    <property type="entry name" value="M_m6A_EcoRV"/>
</dbReference>
<evidence type="ECO:0000256" key="7">
    <source>
        <dbReference type="PIRSR" id="PIRSR000398-1"/>
    </source>
</evidence>
<keyword evidence="3 8" id="KW-0489">Methyltransferase</keyword>
<dbReference type="PRINTS" id="PR00505">
    <property type="entry name" value="D12N6MTFRASE"/>
</dbReference>
<dbReference type="SUPFAM" id="SSF53335">
    <property type="entry name" value="S-adenosyl-L-methionine-dependent methyltransferases"/>
    <property type="match status" value="1"/>
</dbReference>
<accession>A0A9D1PVI1</accession>
<evidence type="ECO:0000256" key="8">
    <source>
        <dbReference type="RuleBase" id="RU361257"/>
    </source>
</evidence>
<keyword evidence="5 8" id="KW-0949">S-adenosyl-L-methionine</keyword>
<reference evidence="9" key="2">
    <citation type="submission" date="2021-04" db="EMBL/GenBank/DDBJ databases">
        <authorList>
            <person name="Gilroy R."/>
        </authorList>
    </citation>
    <scope>NUCLEOTIDE SEQUENCE</scope>
    <source>
        <strain evidence="9">ChiHecec2B26-446</strain>
    </source>
</reference>
<comment type="caution">
    <text evidence="9">The sequence shown here is derived from an EMBL/GenBank/DDBJ whole genome shotgun (WGS) entry which is preliminary data.</text>
</comment>
<comment type="catalytic activity">
    <reaction evidence="6 8">
        <text>a 2'-deoxyadenosine in DNA + S-adenosyl-L-methionine = an N(6)-methyl-2'-deoxyadenosine in DNA + S-adenosyl-L-homocysteine + H(+)</text>
        <dbReference type="Rhea" id="RHEA:15197"/>
        <dbReference type="Rhea" id="RHEA-COMP:12418"/>
        <dbReference type="Rhea" id="RHEA-COMP:12419"/>
        <dbReference type="ChEBI" id="CHEBI:15378"/>
        <dbReference type="ChEBI" id="CHEBI:57856"/>
        <dbReference type="ChEBI" id="CHEBI:59789"/>
        <dbReference type="ChEBI" id="CHEBI:90615"/>
        <dbReference type="ChEBI" id="CHEBI:90616"/>
        <dbReference type="EC" id="2.1.1.72"/>
    </reaction>
</comment>
<dbReference type="InterPro" id="IPR002052">
    <property type="entry name" value="DNA_methylase_N6_adenine_CS"/>
</dbReference>
<reference evidence="9" key="1">
    <citation type="journal article" date="2021" name="PeerJ">
        <title>Extensive microbial diversity within the chicken gut microbiome revealed by metagenomics and culture.</title>
        <authorList>
            <person name="Gilroy R."/>
            <person name="Ravi A."/>
            <person name="Getino M."/>
            <person name="Pursley I."/>
            <person name="Horton D.L."/>
            <person name="Alikhan N.F."/>
            <person name="Baker D."/>
            <person name="Gharbi K."/>
            <person name="Hall N."/>
            <person name="Watson M."/>
            <person name="Adriaenssens E.M."/>
            <person name="Foster-Nyarko E."/>
            <person name="Jarju S."/>
            <person name="Secka A."/>
            <person name="Antonio M."/>
            <person name="Oren A."/>
            <person name="Chaudhuri R.R."/>
            <person name="La Ragione R."/>
            <person name="Hildebrand F."/>
            <person name="Pallen M.J."/>
        </authorList>
    </citation>
    <scope>NUCLEOTIDE SEQUENCE</scope>
    <source>
        <strain evidence="9">ChiHecec2B26-446</strain>
    </source>
</reference>
<dbReference type="NCBIfam" id="TIGR00571">
    <property type="entry name" value="dam"/>
    <property type="match status" value="1"/>
</dbReference>
<evidence type="ECO:0000256" key="2">
    <source>
        <dbReference type="ARBA" id="ARBA00011900"/>
    </source>
</evidence>
<evidence type="ECO:0000256" key="6">
    <source>
        <dbReference type="ARBA" id="ARBA00047942"/>
    </source>
</evidence>